<accession>A0ABQ6GEH3</accession>
<dbReference type="Proteomes" id="UP001157114">
    <property type="component" value="Unassembled WGS sequence"/>
</dbReference>
<dbReference type="RefSeq" id="WP_284238743.1">
    <property type="nucleotide sequence ID" value="NZ_BSSQ01000010.1"/>
</dbReference>
<protein>
    <submittedName>
        <fullName evidence="1">Uncharacterized protein</fullName>
    </submittedName>
</protein>
<dbReference type="EMBL" id="BSSQ01000010">
    <property type="protein sequence ID" value="GLX67986.1"/>
    <property type="molecule type" value="Genomic_DNA"/>
</dbReference>
<proteinExistence type="predicted"/>
<gene>
    <name evidence="1" type="ORF">MU1_23310</name>
</gene>
<sequence>MAVIIPFPIEYVRVLEAAKAKNQLVVLKTVSGEEIVGYVLRVKKGVVVLKAFKSKIYVALNKVTAIIVR</sequence>
<organism evidence="1 2">
    <name type="scientific">Paenibacillus glycanilyticus</name>
    <dbReference type="NCBI Taxonomy" id="126569"/>
    <lineage>
        <taxon>Bacteria</taxon>
        <taxon>Bacillati</taxon>
        <taxon>Bacillota</taxon>
        <taxon>Bacilli</taxon>
        <taxon>Bacillales</taxon>
        <taxon>Paenibacillaceae</taxon>
        <taxon>Paenibacillus</taxon>
    </lineage>
</organism>
<evidence type="ECO:0000313" key="2">
    <source>
        <dbReference type="Proteomes" id="UP001157114"/>
    </source>
</evidence>
<evidence type="ECO:0000313" key="1">
    <source>
        <dbReference type="EMBL" id="GLX67986.1"/>
    </source>
</evidence>
<keyword evidence="2" id="KW-1185">Reference proteome</keyword>
<name>A0ABQ6GEH3_9BACL</name>
<comment type="caution">
    <text evidence="1">The sequence shown here is derived from an EMBL/GenBank/DDBJ whole genome shotgun (WGS) entry which is preliminary data.</text>
</comment>
<reference evidence="1 2" key="1">
    <citation type="submission" date="2023-03" db="EMBL/GenBank/DDBJ databases">
        <title>Draft genome sequence of the bacteria which degrade cell wall of Tricholomamatutake.</title>
        <authorList>
            <person name="Konishi Y."/>
            <person name="Fukuta Y."/>
            <person name="Shirasaka N."/>
        </authorList>
    </citation>
    <scope>NUCLEOTIDE SEQUENCE [LARGE SCALE GENOMIC DNA]</scope>
    <source>
        <strain evidence="2">mu1</strain>
    </source>
</reference>